<feature type="compositionally biased region" description="Basic and acidic residues" evidence="2">
    <location>
        <begin position="116"/>
        <end position="147"/>
    </location>
</feature>
<evidence type="ECO:0000259" key="3">
    <source>
        <dbReference type="PROSITE" id="PS50102"/>
    </source>
</evidence>
<protein>
    <recommendedName>
        <fullName evidence="3">RRM domain-containing protein</fullName>
    </recommendedName>
</protein>
<evidence type="ECO:0000256" key="1">
    <source>
        <dbReference type="PROSITE-ProRule" id="PRU00176"/>
    </source>
</evidence>
<proteinExistence type="predicted"/>
<dbReference type="Gene3D" id="3.30.70.330">
    <property type="match status" value="1"/>
</dbReference>
<gene>
    <name evidence="4" type="ORF">K504DRAFT_33226</name>
</gene>
<dbReference type="GO" id="GO:0005634">
    <property type="term" value="C:nucleus"/>
    <property type="evidence" value="ECO:0007669"/>
    <property type="project" value="InterPro"/>
</dbReference>
<dbReference type="InterPro" id="IPR000504">
    <property type="entry name" value="RRM_dom"/>
</dbReference>
<evidence type="ECO:0000256" key="2">
    <source>
        <dbReference type="SAM" id="MobiDB-lite"/>
    </source>
</evidence>
<dbReference type="OrthoDB" id="5411533at2759"/>
<reference evidence="4" key="1">
    <citation type="journal article" date="2020" name="Stud. Mycol.">
        <title>101 Dothideomycetes genomes: a test case for predicting lifestyles and emergence of pathogens.</title>
        <authorList>
            <person name="Haridas S."/>
            <person name="Albert R."/>
            <person name="Binder M."/>
            <person name="Bloem J."/>
            <person name="Labutti K."/>
            <person name="Salamov A."/>
            <person name="Andreopoulos B."/>
            <person name="Baker S."/>
            <person name="Barry K."/>
            <person name="Bills G."/>
            <person name="Bluhm B."/>
            <person name="Cannon C."/>
            <person name="Castanera R."/>
            <person name="Culley D."/>
            <person name="Daum C."/>
            <person name="Ezra D."/>
            <person name="Gonzalez J."/>
            <person name="Henrissat B."/>
            <person name="Kuo A."/>
            <person name="Liang C."/>
            <person name="Lipzen A."/>
            <person name="Lutzoni F."/>
            <person name="Magnuson J."/>
            <person name="Mondo S."/>
            <person name="Nolan M."/>
            <person name="Ohm R."/>
            <person name="Pangilinan J."/>
            <person name="Park H.-J."/>
            <person name="Ramirez L."/>
            <person name="Alfaro M."/>
            <person name="Sun H."/>
            <person name="Tritt A."/>
            <person name="Yoshinaga Y."/>
            <person name="Zwiers L.-H."/>
            <person name="Turgeon B."/>
            <person name="Goodwin S."/>
            <person name="Spatafora J."/>
            <person name="Crous P."/>
            <person name="Grigoriev I."/>
        </authorList>
    </citation>
    <scope>NUCLEOTIDE SEQUENCE</scope>
    <source>
        <strain evidence="4">CBS 279.74</strain>
    </source>
</reference>
<dbReference type="PROSITE" id="PS50102">
    <property type="entry name" value="RRM"/>
    <property type="match status" value="1"/>
</dbReference>
<dbReference type="InterPro" id="IPR006509">
    <property type="entry name" value="RBM39_SF"/>
</dbReference>
<dbReference type="SUPFAM" id="SSF54928">
    <property type="entry name" value="RNA-binding domain, RBD"/>
    <property type="match status" value="1"/>
</dbReference>
<evidence type="ECO:0000313" key="4">
    <source>
        <dbReference type="EMBL" id="KAF2715716.1"/>
    </source>
</evidence>
<name>A0A6G1KS47_9PLEO</name>
<dbReference type="AlphaFoldDB" id="A0A6G1KS47"/>
<feature type="compositionally biased region" description="Basic and acidic residues" evidence="2">
    <location>
        <begin position="45"/>
        <end position="95"/>
    </location>
</feature>
<dbReference type="InterPro" id="IPR012677">
    <property type="entry name" value="Nucleotide-bd_a/b_plait_sf"/>
</dbReference>
<feature type="compositionally biased region" description="Basic and acidic residues" evidence="2">
    <location>
        <begin position="18"/>
        <end position="35"/>
    </location>
</feature>
<feature type="region of interest" description="Disordered" evidence="2">
    <location>
        <begin position="1"/>
        <end position="209"/>
    </location>
</feature>
<dbReference type="GO" id="GO:0006397">
    <property type="term" value="P:mRNA processing"/>
    <property type="evidence" value="ECO:0007669"/>
    <property type="project" value="InterPro"/>
</dbReference>
<dbReference type="GO" id="GO:0003723">
    <property type="term" value="F:RNA binding"/>
    <property type="evidence" value="ECO:0007669"/>
    <property type="project" value="UniProtKB-UniRule"/>
</dbReference>
<organism evidence="4 5">
    <name type="scientific">Pleomassaria siparia CBS 279.74</name>
    <dbReference type="NCBI Taxonomy" id="1314801"/>
    <lineage>
        <taxon>Eukaryota</taxon>
        <taxon>Fungi</taxon>
        <taxon>Dikarya</taxon>
        <taxon>Ascomycota</taxon>
        <taxon>Pezizomycotina</taxon>
        <taxon>Dothideomycetes</taxon>
        <taxon>Pleosporomycetidae</taxon>
        <taxon>Pleosporales</taxon>
        <taxon>Pleomassariaceae</taxon>
        <taxon>Pleomassaria</taxon>
    </lineage>
</organism>
<dbReference type="InterPro" id="IPR035979">
    <property type="entry name" value="RBD_domain_sf"/>
</dbReference>
<sequence>MSDNEMPDFVKVEAFLEEAAKEMEEKPIKREHGDSGDELPSRGSVSDHRDRGDRDRDRTRARDGRPEASYRGRDRSRDRDRDRSYRESNNGERNRSRERRRKEGSQSNKDADTDEGDGRTSRRHDRSRERNRGGRGSRGDRDDRRGDFYSGGGRARSRSPRRDGDRYRAGRDHGRDRSRDRRRNDDDRRGSGRRIPTPPEEPTEDDRDKRTIFVQQISARAETRHLRQFFEAIGPVVEAQIVKDRVTGRSKGYVQLPPPFSHVVILGRVEISNDPMRIIRDLELFSENHSMSSFVYMC</sequence>
<dbReference type="Pfam" id="PF00076">
    <property type="entry name" value="RRM_1"/>
    <property type="match status" value="1"/>
</dbReference>
<feature type="compositionally biased region" description="Basic and acidic residues" evidence="2">
    <location>
        <begin position="160"/>
        <end position="190"/>
    </location>
</feature>
<keyword evidence="1" id="KW-0694">RNA-binding</keyword>
<dbReference type="Proteomes" id="UP000799428">
    <property type="component" value="Unassembled WGS sequence"/>
</dbReference>
<accession>A0A6G1KS47</accession>
<dbReference type="PANTHER" id="PTHR48036">
    <property type="entry name" value="SPLICING FACTOR (PAD-1), PUTATIVE (AFU_ORTHOLOGUE AFUA_1G15810)-RELATED"/>
    <property type="match status" value="1"/>
</dbReference>
<evidence type="ECO:0000313" key="5">
    <source>
        <dbReference type="Proteomes" id="UP000799428"/>
    </source>
</evidence>
<keyword evidence="5" id="KW-1185">Reference proteome</keyword>
<dbReference type="EMBL" id="MU005764">
    <property type="protein sequence ID" value="KAF2715716.1"/>
    <property type="molecule type" value="Genomic_DNA"/>
</dbReference>
<feature type="domain" description="RRM" evidence="3">
    <location>
        <begin position="210"/>
        <end position="253"/>
    </location>
</feature>